<sequence length="134" mass="14858">MPPALRSVCDASQPRCRLPDGRRNLVAKLLRCPSRRHTRAQVSSVLKATRCLHSKLQRRQSKALSISSLSDESSVTMKAVATEACRAVGRVKSCGKFLASTIRGSMRGERLTTLAKRPIRDYCGGDRRVSCFLR</sequence>
<evidence type="ECO:0000313" key="1">
    <source>
        <dbReference type="EMBL" id="KAG7381092.1"/>
    </source>
</evidence>
<comment type="caution">
    <text evidence="1">The sequence shown here is derived from an EMBL/GenBank/DDBJ whole genome shotgun (WGS) entry which is preliminary data.</text>
</comment>
<dbReference type="Proteomes" id="UP000694044">
    <property type="component" value="Unassembled WGS sequence"/>
</dbReference>
<organism evidence="1 2">
    <name type="scientific">Phytophthora pseudosyringae</name>
    <dbReference type="NCBI Taxonomy" id="221518"/>
    <lineage>
        <taxon>Eukaryota</taxon>
        <taxon>Sar</taxon>
        <taxon>Stramenopiles</taxon>
        <taxon>Oomycota</taxon>
        <taxon>Peronosporomycetes</taxon>
        <taxon>Peronosporales</taxon>
        <taxon>Peronosporaceae</taxon>
        <taxon>Phytophthora</taxon>
    </lineage>
</organism>
<gene>
    <name evidence="1" type="ORF">PHYPSEUDO_006468</name>
</gene>
<accession>A0A8T1VIR3</accession>
<proteinExistence type="predicted"/>
<dbReference type="EMBL" id="JAGDFM010000262">
    <property type="protein sequence ID" value="KAG7381092.1"/>
    <property type="molecule type" value="Genomic_DNA"/>
</dbReference>
<name>A0A8T1VIR3_9STRA</name>
<dbReference type="AlphaFoldDB" id="A0A8T1VIR3"/>
<protein>
    <submittedName>
        <fullName evidence="1">Uncharacterized protein</fullName>
    </submittedName>
</protein>
<keyword evidence="2" id="KW-1185">Reference proteome</keyword>
<reference evidence="1" key="1">
    <citation type="submission" date="2021-02" db="EMBL/GenBank/DDBJ databases">
        <authorList>
            <person name="Palmer J.M."/>
        </authorList>
    </citation>
    <scope>NUCLEOTIDE SEQUENCE</scope>
    <source>
        <strain evidence="1">SCRP734</strain>
    </source>
</reference>
<evidence type="ECO:0000313" key="2">
    <source>
        <dbReference type="Proteomes" id="UP000694044"/>
    </source>
</evidence>